<dbReference type="Gene3D" id="2.20.25.240">
    <property type="match status" value="1"/>
</dbReference>
<evidence type="ECO:0000313" key="2">
    <source>
        <dbReference type="EMBL" id="CAF2139244.1"/>
    </source>
</evidence>
<dbReference type="Proteomes" id="UP000663856">
    <property type="component" value="Unassembled WGS sequence"/>
</dbReference>
<protein>
    <recommendedName>
        <fullName evidence="1">MULE transposase domain-containing protein</fullName>
    </recommendedName>
</protein>
<organism evidence="2 3">
    <name type="scientific">Rotaria magnacalcarata</name>
    <dbReference type="NCBI Taxonomy" id="392030"/>
    <lineage>
        <taxon>Eukaryota</taxon>
        <taxon>Metazoa</taxon>
        <taxon>Spiralia</taxon>
        <taxon>Gnathifera</taxon>
        <taxon>Rotifera</taxon>
        <taxon>Eurotatoria</taxon>
        <taxon>Bdelloidea</taxon>
        <taxon>Philodinida</taxon>
        <taxon>Philodinidae</taxon>
        <taxon>Rotaria</taxon>
    </lineage>
</organism>
<dbReference type="AlphaFoldDB" id="A0A816WVG9"/>
<dbReference type="InterPro" id="IPR018289">
    <property type="entry name" value="MULE_transposase_dom"/>
</dbReference>
<gene>
    <name evidence="2" type="ORF">WKI299_LOCUS27972</name>
</gene>
<proteinExistence type="predicted"/>
<comment type="caution">
    <text evidence="2">The sequence shown here is derived from an EMBL/GenBank/DDBJ whole genome shotgun (WGS) entry which is preliminary data.</text>
</comment>
<evidence type="ECO:0000313" key="3">
    <source>
        <dbReference type="Proteomes" id="UP000663856"/>
    </source>
</evidence>
<name>A0A816WVG9_9BILA</name>
<dbReference type="Pfam" id="PF10551">
    <property type="entry name" value="MULE"/>
    <property type="match status" value="1"/>
</dbReference>
<sequence>MDSDIEWTKTNRGTQAFIYKKQKYRKRCSNKDGSEIWVCCNKSCGISIVLQNGIIKRYPQKHLHDELQHTPEIRNLLQNMYTETKDDLLTPVTEIYRQHLLQYKRKKAFQRSPVGAKMWNSHISVRSPEDIPIFNHIRSTAYRRRSSVLPPIPKTLEDIVIPDSLKFLQNGDRYVTFDNPVPNRLIILCSSETLLALTGKCSYWLADGTFRTAPQKFLQSYSIHGRTQWGIHAFVDIAMCGRTQQQYELIFQALLHHANTNHIQLQPLSIMLDFEQAASNTFLSIFKHSSVLYCHFHYCRSIWRHIQKLGFISSFQNTDAKRELANLFGLPLIPLQHIFTIYEEIAAKFLLIIADIQPLLQYFSRTYLYGTNFPPPRWNHFSSIGFTDRTNNALEGYHRSINAELDELTMISVSQLMKQKRSTKTQRKRYRYRDTCLIEAKELLNTQQIDLVEYQDVFELLHMDIYSITQKITMTMMSTTSCRKLTII</sequence>
<dbReference type="EMBL" id="CAJNRF010012293">
    <property type="protein sequence ID" value="CAF2139244.1"/>
    <property type="molecule type" value="Genomic_DNA"/>
</dbReference>
<feature type="domain" description="MULE transposase" evidence="1">
    <location>
        <begin position="204"/>
        <end position="299"/>
    </location>
</feature>
<reference evidence="2" key="1">
    <citation type="submission" date="2021-02" db="EMBL/GenBank/DDBJ databases">
        <authorList>
            <person name="Nowell W R."/>
        </authorList>
    </citation>
    <scope>NUCLEOTIDE SEQUENCE</scope>
</reference>
<evidence type="ECO:0000259" key="1">
    <source>
        <dbReference type="Pfam" id="PF10551"/>
    </source>
</evidence>
<accession>A0A816WVG9</accession>